<reference evidence="2" key="2">
    <citation type="journal article" date="2015" name="Data Brief">
        <title>Shoot transcriptome of the giant reed, Arundo donax.</title>
        <authorList>
            <person name="Barrero R.A."/>
            <person name="Guerrero F.D."/>
            <person name="Moolhuijzen P."/>
            <person name="Goolsby J.A."/>
            <person name="Tidwell J."/>
            <person name="Bellgard S.E."/>
            <person name="Bellgard M.I."/>
        </authorList>
    </citation>
    <scope>NUCLEOTIDE SEQUENCE</scope>
    <source>
        <tissue evidence="2">Shoot tissue taken approximately 20 cm above the soil surface</tissue>
    </source>
</reference>
<reference evidence="2" key="1">
    <citation type="submission" date="2014-09" db="EMBL/GenBank/DDBJ databases">
        <authorList>
            <person name="Magalhaes I.L.F."/>
            <person name="Oliveira U."/>
            <person name="Santos F.R."/>
            <person name="Vidigal T.H.D.A."/>
            <person name="Brescovit A.D."/>
            <person name="Santos A.J."/>
        </authorList>
    </citation>
    <scope>NUCLEOTIDE SEQUENCE</scope>
    <source>
        <tissue evidence="2">Shoot tissue taken approximately 20 cm above the soil surface</tissue>
    </source>
</reference>
<proteinExistence type="predicted"/>
<name>A0A0A9HEA0_ARUDO</name>
<keyword evidence="1" id="KW-0812">Transmembrane</keyword>
<sequence>MNLTRFVPMPFTASVTSAWFTASIAGVMGLAL</sequence>
<evidence type="ECO:0000256" key="1">
    <source>
        <dbReference type="SAM" id="Phobius"/>
    </source>
</evidence>
<organism evidence="2">
    <name type="scientific">Arundo donax</name>
    <name type="common">Giant reed</name>
    <name type="synonym">Donax arundinaceus</name>
    <dbReference type="NCBI Taxonomy" id="35708"/>
    <lineage>
        <taxon>Eukaryota</taxon>
        <taxon>Viridiplantae</taxon>
        <taxon>Streptophyta</taxon>
        <taxon>Embryophyta</taxon>
        <taxon>Tracheophyta</taxon>
        <taxon>Spermatophyta</taxon>
        <taxon>Magnoliopsida</taxon>
        <taxon>Liliopsida</taxon>
        <taxon>Poales</taxon>
        <taxon>Poaceae</taxon>
        <taxon>PACMAD clade</taxon>
        <taxon>Arundinoideae</taxon>
        <taxon>Arundineae</taxon>
        <taxon>Arundo</taxon>
    </lineage>
</organism>
<keyword evidence="1" id="KW-0472">Membrane</keyword>
<accession>A0A0A9HEA0</accession>
<dbReference type="AlphaFoldDB" id="A0A0A9HEA0"/>
<dbReference type="EMBL" id="GBRH01162381">
    <property type="protein sequence ID" value="JAE35515.1"/>
    <property type="molecule type" value="Transcribed_RNA"/>
</dbReference>
<keyword evidence="1" id="KW-1133">Transmembrane helix</keyword>
<evidence type="ECO:0000313" key="2">
    <source>
        <dbReference type="EMBL" id="JAE35515.1"/>
    </source>
</evidence>
<protein>
    <submittedName>
        <fullName evidence="2">Uncharacterized protein</fullName>
    </submittedName>
</protein>
<feature type="transmembrane region" description="Helical" evidence="1">
    <location>
        <begin position="6"/>
        <end position="31"/>
    </location>
</feature>